<name>A0A4Y2FG14_ARAVE</name>
<reference evidence="1 2" key="1">
    <citation type="journal article" date="2019" name="Sci. Rep.">
        <title>Orb-weaving spider Araneus ventricosus genome elucidates the spidroin gene catalogue.</title>
        <authorList>
            <person name="Kono N."/>
            <person name="Nakamura H."/>
            <person name="Ohtoshi R."/>
            <person name="Moran D.A.P."/>
            <person name="Shinohara A."/>
            <person name="Yoshida Y."/>
            <person name="Fujiwara M."/>
            <person name="Mori M."/>
            <person name="Tomita M."/>
            <person name="Arakawa K."/>
        </authorList>
    </citation>
    <scope>NUCLEOTIDE SEQUENCE [LARGE SCALE GENOMIC DNA]</scope>
</reference>
<dbReference type="EMBL" id="BGPR01000902">
    <property type="protein sequence ID" value="GBM39598.1"/>
    <property type="molecule type" value="Genomic_DNA"/>
</dbReference>
<evidence type="ECO:0000313" key="2">
    <source>
        <dbReference type="Proteomes" id="UP000499080"/>
    </source>
</evidence>
<comment type="caution">
    <text evidence="1">The sequence shown here is derived from an EMBL/GenBank/DDBJ whole genome shotgun (WGS) entry which is preliminary data.</text>
</comment>
<dbReference type="Proteomes" id="UP000499080">
    <property type="component" value="Unassembled WGS sequence"/>
</dbReference>
<protein>
    <submittedName>
        <fullName evidence="1">Uncharacterized protein</fullName>
    </submittedName>
</protein>
<gene>
    <name evidence="1" type="ORF">AVEN_201582_1</name>
</gene>
<proteinExistence type="predicted"/>
<keyword evidence="2" id="KW-1185">Reference proteome</keyword>
<evidence type="ECO:0000313" key="1">
    <source>
        <dbReference type="EMBL" id="GBM39598.1"/>
    </source>
</evidence>
<dbReference type="AlphaFoldDB" id="A0A4Y2FG14"/>
<sequence>MTKRFLKLRSYGLPFHESSLWFQLFHIVGTGRTDEARGLVRASVVSYVMAVNSSHVKGGGAGRHRQCIRSLERCLEIFQATRCGNGATVRISTDHSQ</sequence>
<accession>A0A4Y2FG14</accession>
<organism evidence="1 2">
    <name type="scientific">Araneus ventricosus</name>
    <name type="common">Orbweaver spider</name>
    <name type="synonym">Epeira ventricosa</name>
    <dbReference type="NCBI Taxonomy" id="182803"/>
    <lineage>
        <taxon>Eukaryota</taxon>
        <taxon>Metazoa</taxon>
        <taxon>Ecdysozoa</taxon>
        <taxon>Arthropoda</taxon>
        <taxon>Chelicerata</taxon>
        <taxon>Arachnida</taxon>
        <taxon>Araneae</taxon>
        <taxon>Araneomorphae</taxon>
        <taxon>Entelegynae</taxon>
        <taxon>Araneoidea</taxon>
        <taxon>Araneidae</taxon>
        <taxon>Araneus</taxon>
    </lineage>
</organism>